<reference evidence="2 3" key="1">
    <citation type="submission" date="2024-04" db="EMBL/GenBank/DDBJ databases">
        <authorList>
            <person name="Cremers G."/>
        </authorList>
    </citation>
    <scope>NUCLEOTIDE SEQUENCE [LARGE SCALE GENOMIC DNA]</scope>
    <source>
        <strain evidence="2">MeCH1-AG</strain>
    </source>
</reference>
<gene>
    <name evidence="2" type="ORF">MECH1_V1_2105</name>
</gene>
<evidence type="ECO:0000313" key="2">
    <source>
        <dbReference type="EMBL" id="CAL1240881.1"/>
    </source>
</evidence>
<keyword evidence="3" id="KW-1185">Reference proteome</keyword>
<dbReference type="Proteomes" id="UP001497493">
    <property type="component" value="Chromosome"/>
</dbReference>
<organism evidence="2 3">
    <name type="scientific">Candidatus Methylocalor cossyra</name>
    <dbReference type="NCBI Taxonomy" id="3108543"/>
    <lineage>
        <taxon>Bacteria</taxon>
        <taxon>Pseudomonadati</taxon>
        <taxon>Pseudomonadota</taxon>
        <taxon>Gammaproteobacteria</taxon>
        <taxon>Methylococcales</taxon>
        <taxon>Methylococcaceae</taxon>
        <taxon>Candidatus Methylocalor</taxon>
    </lineage>
</organism>
<dbReference type="EMBL" id="OZ026884">
    <property type="protein sequence ID" value="CAL1240881.1"/>
    <property type="molecule type" value="Genomic_DNA"/>
</dbReference>
<accession>A0ABM9NJS3</accession>
<proteinExistence type="predicted"/>
<evidence type="ECO:0000256" key="1">
    <source>
        <dbReference type="SAM" id="MobiDB-lite"/>
    </source>
</evidence>
<evidence type="ECO:0008006" key="4">
    <source>
        <dbReference type="Google" id="ProtNLM"/>
    </source>
</evidence>
<dbReference type="RefSeq" id="WP_348757435.1">
    <property type="nucleotide sequence ID" value="NZ_OZ026884.1"/>
</dbReference>
<name>A0ABM9NJS3_9GAMM</name>
<sequence length="174" mass="19567">MPSYDDIPTKTLIDIRRAWIAEAAPVLLMKRLDKLASKIWTTALEYAHNLVETERAELEHAWLEAVGLADQLAAELDTARATVDRQAAQLAADAETIGQLREALRTQEQALAAALYRANRTETALLALQARVEQIANLLTDKIAQQDDKTQADERNHQDRKIGRFNNRRYGNPP</sequence>
<feature type="region of interest" description="Disordered" evidence="1">
    <location>
        <begin position="146"/>
        <end position="174"/>
    </location>
</feature>
<protein>
    <recommendedName>
        <fullName evidence="4">KfrA N-terminal DNA-binding domain-containing protein</fullName>
    </recommendedName>
</protein>
<evidence type="ECO:0000313" key="3">
    <source>
        <dbReference type="Proteomes" id="UP001497493"/>
    </source>
</evidence>
<feature type="compositionally biased region" description="Basic and acidic residues" evidence="1">
    <location>
        <begin position="146"/>
        <end position="162"/>
    </location>
</feature>